<keyword evidence="2" id="KW-1185">Reference proteome</keyword>
<name>A0A521ASR0_9BACT</name>
<dbReference type="OrthoDB" id="1269301at2"/>
<evidence type="ECO:0000313" key="1">
    <source>
        <dbReference type="EMBL" id="SMO37862.1"/>
    </source>
</evidence>
<dbReference type="RefSeq" id="WP_142712807.1">
    <property type="nucleotide sequence ID" value="NZ_FXTH01000001.1"/>
</dbReference>
<evidence type="ECO:0000313" key="2">
    <source>
        <dbReference type="Proteomes" id="UP000317593"/>
    </source>
</evidence>
<dbReference type="NCBIfam" id="NF041811">
    <property type="entry name" value="Avs1c"/>
    <property type="match status" value="1"/>
</dbReference>
<dbReference type="EMBL" id="FXTH01000001">
    <property type="protein sequence ID" value="SMO37862.1"/>
    <property type="molecule type" value="Genomic_DNA"/>
</dbReference>
<reference evidence="1 2" key="1">
    <citation type="submission" date="2017-05" db="EMBL/GenBank/DDBJ databases">
        <authorList>
            <person name="Varghese N."/>
            <person name="Submissions S."/>
        </authorList>
    </citation>
    <scope>NUCLEOTIDE SEQUENCE [LARGE SCALE GENOMIC DNA]</scope>
    <source>
        <strain evidence="1 2">DSM 21194</strain>
    </source>
</reference>
<dbReference type="AlphaFoldDB" id="A0A521ASR0"/>
<gene>
    <name evidence="1" type="ORF">SAMN06265218_101353</name>
</gene>
<accession>A0A521ASR0</accession>
<protein>
    <submittedName>
        <fullName evidence="1">Uncharacterized protein</fullName>
    </submittedName>
</protein>
<organism evidence="1 2">
    <name type="scientific">Fodinibius sediminis</name>
    <dbReference type="NCBI Taxonomy" id="1214077"/>
    <lineage>
        <taxon>Bacteria</taxon>
        <taxon>Pseudomonadati</taxon>
        <taxon>Balneolota</taxon>
        <taxon>Balneolia</taxon>
        <taxon>Balneolales</taxon>
        <taxon>Balneolaceae</taxon>
        <taxon>Fodinibius</taxon>
    </lineage>
</organism>
<sequence length="89" mass="10466">MELKPMRSIAKTRKEFERNFHLLAEHIRNGRMRFMRGVSTDGIGRVRYLPNRRVDFLSVNESARLAANSIADMDNLPEFKIKRDSDDEK</sequence>
<proteinExistence type="predicted"/>
<dbReference type="Proteomes" id="UP000317593">
    <property type="component" value="Unassembled WGS sequence"/>
</dbReference>